<keyword evidence="1" id="KW-0472">Membrane</keyword>
<feature type="transmembrane region" description="Helical" evidence="1">
    <location>
        <begin position="27"/>
        <end position="60"/>
    </location>
</feature>
<dbReference type="Proteomes" id="UP000001694">
    <property type="component" value="Chromosome"/>
</dbReference>
<dbReference type="eggNOG" id="arCOG05458">
    <property type="taxonomic scope" value="Archaea"/>
</dbReference>
<dbReference type="HOGENOM" id="CLU_1567217_0_0_2"/>
<dbReference type="RefSeq" id="WP_012349409.1">
    <property type="nucleotide sequence ID" value="NC_010525.1"/>
</dbReference>
<dbReference type="AlphaFoldDB" id="B1Y9R5"/>
<dbReference type="EMBL" id="CP001014">
    <property type="protein sequence ID" value="ACB38987.1"/>
    <property type="molecule type" value="Genomic_DNA"/>
</dbReference>
<reference evidence="2" key="1">
    <citation type="submission" date="2008-03" db="EMBL/GenBank/DDBJ databases">
        <title>Complete sequence of Thermoproteus neutrophilus V24Sta.</title>
        <authorList>
            <consortium name="US DOE Joint Genome Institute"/>
            <person name="Copeland A."/>
            <person name="Lucas S."/>
            <person name="Lapidus A."/>
            <person name="Glavina del Rio T."/>
            <person name="Dalin E."/>
            <person name="Tice H."/>
            <person name="Bruce D."/>
            <person name="Goodwin L."/>
            <person name="Pitluck S."/>
            <person name="Sims D."/>
            <person name="Brettin T."/>
            <person name="Detter J.C."/>
            <person name="Han C."/>
            <person name="Kuske C.R."/>
            <person name="Schmutz J."/>
            <person name="Larimer F."/>
            <person name="Land M."/>
            <person name="Hauser L."/>
            <person name="Kyrpides N."/>
            <person name="Mikhailova N."/>
            <person name="Biddle J.F."/>
            <person name="Zhang Z."/>
            <person name="Fitz-Gibbon S.T."/>
            <person name="Lowe T.M."/>
            <person name="Saltikov C."/>
            <person name="House C.H."/>
            <person name="Richardson P."/>
        </authorList>
    </citation>
    <scope>NUCLEOTIDE SEQUENCE [LARGE SCALE GENOMIC DNA]</scope>
    <source>
        <strain evidence="2">V24Sta</strain>
    </source>
</reference>
<accession>B1Y9R5</accession>
<dbReference type="GeneID" id="6166110"/>
<keyword evidence="3" id="KW-1185">Reference proteome</keyword>
<dbReference type="STRING" id="444157.Tneu_0029"/>
<dbReference type="KEGG" id="tne:Tneu_0029"/>
<keyword evidence="1" id="KW-0812">Transmembrane</keyword>
<organism evidence="2 3">
    <name type="scientific">Pyrobaculum neutrophilum (strain DSM 2338 / JCM 9278 / NBRC 100436 / V24Sta)</name>
    <name type="common">Thermoproteus neutrophilus</name>
    <dbReference type="NCBI Taxonomy" id="444157"/>
    <lineage>
        <taxon>Archaea</taxon>
        <taxon>Thermoproteota</taxon>
        <taxon>Thermoprotei</taxon>
        <taxon>Thermoproteales</taxon>
        <taxon>Thermoproteaceae</taxon>
        <taxon>Pyrobaculum</taxon>
    </lineage>
</organism>
<evidence type="ECO:0000313" key="2">
    <source>
        <dbReference type="EMBL" id="ACB38987.1"/>
    </source>
</evidence>
<protein>
    <submittedName>
        <fullName evidence="2">Uncharacterized protein</fullName>
    </submittedName>
</protein>
<sequence>MIDLYIAGAVAVLSAMGGIFIKDLKALSIFTVLIAAAAFLLAYAVGMPAVVLGLVGLSTAAVKMGRAGKRVVERKVRTYRSRRRLAGLEESVRAIPENILDVVPAGSVRAIHPKIVGLVALINDAYSKGYTVEEPAWFKVVRQYLASVGPQYTADRAKVISEYEVVELER</sequence>
<name>B1Y9R5_PYRNV</name>
<gene>
    <name evidence="2" type="ordered locus">Tneu_0029</name>
</gene>
<proteinExistence type="predicted"/>
<evidence type="ECO:0000313" key="3">
    <source>
        <dbReference type="Proteomes" id="UP000001694"/>
    </source>
</evidence>
<keyword evidence="1" id="KW-1133">Transmembrane helix</keyword>
<evidence type="ECO:0000256" key="1">
    <source>
        <dbReference type="SAM" id="Phobius"/>
    </source>
</evidence>
<dbReference type="OrthoDB" id="28771at2157"/>